<sequence>MHLVEFFLIFGIPVLTYATHVPPKGLYFVGIGYNLLKGNPEGGASSIGGIDPGLLSTRKIFQLTWKTNKLSSDKKYNVPDQVSFAPFHSCVEEKSANAVFGAKSYQEELKVEVGAEAGYTGGLWSFSFSLSSRYAQMKRETSEYHNVYYVEKKVCNRGRVRFQWTLSVQKEYPVSEEFAAEVCLLPEKYDEQKYLQFIDDWGTHVVIEVELGEKSTSHYKSSWANLTSYAMENLGNSVSLGGGFGGYSASLSVNVETFKESMNQKTKFGSSKKVYKSGGPDMPSPIRIKLEPIYNALGVAFFKKHLQQHPNCNFSVQALSQLKNNIEKLFKAYPQLKGAEKGQGRHILSSK</sequence>
<dbReference type="Pfam" id="PF01823">
    <property type="entry name" value="MACPF"/>
    <property type="match status" value="1"/>
</dbReference>
<proteinExistence type="predicted"/>
<dbReference type="PANTHER" id="PTHR19324">
    <property type="entry name" value="PERFORIN-LIKE PROTEIN 1"/>
    <property type="match status" value="1"/>
</dbReference>
<keyword evidence="4" id="KW-1185">Reference proteome</keyword>
<organism evidence="3 4">
    <name type="scientific">Porites evermanni</name>
    <dbReference type="NCBI Taxonomy" id="104178"/>
    <lineage>
        <taxon>Eukaryota</taxon>
        <taxon>Metazoa</taxon>
        <taxon>Cnidaria</taxon>
        <taxon>Anthozoa</taxon>
        <taxon>Hexacorallia</taxon>
        <taxon>Scleractinia</taxon>
        <taxon>Fungiina</taxon>
        <taxon>Poritidae</taxon>
        <taxon>Porites</taxon>
    </lineage>
</organism>
<reference evidence="3 4" key="1">
    <citation type="submission" date="2022-05" db="EMBL/GenBank/DDBJ databases">
        <authorList>
            <consortium name="Genoscope - CEA"/>
            <person name="William W."/>
        </authorList>
    </citation>
    <scope>NUCLEOTIDE SEQUENCE [LARGE SCALE GENOMIC DNA]</scope>
</reference>
<feature type="domain" description="MACPF" evidence="2">
    <location>
        <begin position="12"/>
        <end position="351"/>
    </location>
</feature>
<dbReference type="PANTHER" id="PTHR19324:SF33">
    <property type="entry name" value="MUCIN-5AC"/>
    <property type="match status" value="1"/>
</dbReference>
<dbReference type="InterPro" id="IPR020864">
    <property type="entry name" value="MACPF"/>
</dbReference>
<evidence type="ECO:0000313" key="3">
    <source>
        <dbReference type="EMBL" id="CAH3026780.1"/>
    </source>
</evidence>
<comment type="caution">
    <text evidence="3">The sequence shown here is derived from an EMBL/GenBank/DDBJ whole genome shotgun (WGS) entry which is preliminary data.</text>
</comment>
<feature type="chain" id="PRO_5045318582" description="MACPF domain-containing protein" evidence="1">
    <location>
        <begin position="19"/>
        <end position="351"/>
    </location>
</feature>
<dbReference type="EMBL" id="CALNXI010000421">
    <property type="protein sequence ID" value="CAH3026780.1"/>
    <property type="molecule type" value="Genomic_DNA"/>
</dbReference>
<evidence type="ECO:0000259" key="2">
    <source>
        <dbReference type="PROSITE" id="PS51412"/>
    </source>
</evidence>
<dbReference type="PROSITE" id="PS51412">
    <property type="entry name" value="MACPF_2"/>
    <property type="match status" value="1"/>
</dbReference>
<evidence type="ECO:0000313" key="4">
    <source>
        <dbReference type="Proteomes" id="UP001159427"/>
    </source>
</evidence>
<evidence type="ECO:0000256" key="1">
    <source>
        <dbReference type="SAM" id="SignalP"/>
    </source>
</evidence>
<dbReference type="Proteomes" id="UP001159427">
    <property type="component" value="Unassembled WGS sequence"/>
</dbReference>
<name>A0ABN8MFE2_9CNID</name>
<protein>
    <recommendedName>
        <fullName evidence="2">MACPF domain-containing protein</fullName>
    </recommendedName>
</protein>
<feature type="signal peptide" evidence="1">
    <location>
        <begin position="1"/>
        <end position="18"/>
    </location>
</feature>
<accession>A0ABN8MFE2</accession>
<gene>
    <name evidence="3" type="ORF">PEVE_00029928</name>
</gene>
<keyword evidence="1" id="KW-0732">Signal</keyword>